<evidence type="ECO:0000256" key="8">
    <source>
        <dbReference type="SAM" id="Phobius"/>
    </source>
</evidence>
<name>A0A6A7ANA4_9PLEO</name>
<dbReference type="GO" id="GO:0005351">
    <property type="term" value="F:carbohydrate:proton symporter activity"/>
    <property type="evidence" value="ECO:0007669"/>
    <property type="project" value="TreeGrafter"/>
</dbReference>
<evidence type="ECO:0000256" key="3">
    <source>
        <dbReference type="ARBA" id="ARBA00022448"/>
    </source>
</evidence>
<evidence type="ECO:0000256" key="4">
    <source>
        <dbReference type="ARBA" id="ARBA00022692"/>
    </source>
</evidence>
<dbReference type="InterPro" id="IPR005828">
    <property type="entry name" value="MFS_sugar_transport-like"/>
</dbReference>
<dbReference type="InterPro" id="IPR020846">
    <property type="entry name" value="MFS_dom"/>
</dbReference>
<comment type="similarity">
    <text evidence="2 7">Belongs to the major facilitator superfamily. Sugar transporter (TC 2.A.1.1) family.</text>
</comment>
<keyword evidence="4 8" id="KW-0812">Transmembrane</keyword>
<dbReference type="Proteomes" id="UP000799423">
    <property type="component" value="Unassembled WGS sequence"/>
</dbReference>
<feature type="transmembrane region" description="Helical" evidence="8">
    <location>
        <begin position="373"/>
        <end position="395"/>
    </location>
</feature>
<feature type="transmembrane region" description="Helical" evidence="8">
    <location>
        <begin position="476"/>
        <end position="494"/>
    </location>
</feature>
<organism evidence="10 11">
    <name type="scientific">Plenodomus tracheiphilus IPT5</name>
    <dbReference type="NCBI Taxonomy" id="1408161"/>
    <lineage>
        <taxon>Eukaryota</taxon>
        <taxon>Fungi</taxon>
        <taxon>Dikarya</taxon>
        <taxon>Ascomycota</taxon>
        <taxon>Pezizomycotina</taxon>
        <taxon>Dothideomycetes</taxon>
        <taxon>Pleosporomycetidae</taxon>
        <taxon>Pleosporales</taxon>
        <taxon>Pleosporineae</taxon>
        <taxon>Leptosphaeriaceae</taxon>
        <taxon>Plenodomus</taxon>
    </lineage>
</organism>
<evidence type="ECO:0000256" key="7">
    <source>
        <dbReference type="RuleBase" id="RU003346"/>
    </source>
</evidence>
<dbReference type="PROSITE" id="PS50850">
    <property type="entry name" value="MFS"/>
    <property type="match status" value="1"/>
</dbReference>
<dbReference type="FunFam" id="1.20.1250.20:FF:000078">
    <property type="entry name" value="MFS maltose transporter, putative"/>
    <property type="match status" value="1"/>
</dbReference>
<dbReference type="InterPro" id="IPR036259">
    <property type="entry name" value="MFS_trans_sf"/>
</dbReference>
<keyword evidence="5 8" id="KW-1133">Transmembrane helix</keyword>
<dbReference type="EMBL" id="MU006367">
    <property type="protein sequence ID" value="KAF2844691.1"/>
    <property type="molecule type" value="Genomic_DNA"/>
</dbReference>
<feature type="transmembrane region" description="Helical" evidence="8">
    <location>
        <begin position="45"/>
        <end position="65"/>
    </location>
</feature>
<keyword evidence="11" id="KW-1185">Reference proteome</keyword>
<dbReference type="Pfam" id="PF00083">
    <property type="entry name" value="Sugar_tr"/>
    <property type="match status" value="1"/>
</dbReference>
<dbReference type="AlphaFoldDB" id="A0A6A7ANA4"/>
<reference evidence="10" key="1">
    <citation type="submission" date="2020-01" db="EMBL/GenBank/DDBJ databases">
        <authorList>
            <consortium name="DOE Joint Genome Institute"/>
            <person name="Haridas S."/>
            <person name="Albert R."/>
            <person name="Binder M."/>
            <person name="Bloem J."/>
            <person name="Labutti K."/>
            <person name="Salamov A."/>
            <person name="Andreopoulos B."/>
            <person name="Baker S.E."/>
            <person name="Barry K."/>
            <person name="Bills G."/>
            <person name="Bluhm B.H."/>
            <person name="Cannon C."/>
            <person name="Castanera R."/>
            <person name="Culley D.E."/>
            <person name="Daum C."/>
            <person name="Ezra D."/>
            <person name="Gonzalez J.B."/>
            <person name="Henrissat B."/>
            <person name="Kuo A."/>
            <person name="Liang C."/>
            <person name="Lipzen A."/>
            <person name="Lutzoni F."/>
            <person name="Magnuson J."/>
            <person name="Mondo S."/>
            <person name="Nolan M."/>
            <person name="Ohm R."/>
            <person name="Pangilinan J."/>
            <person name="Park H.-J."/>
            <person name="Ramirez L."/>
            <person name="Alfaro M."/>
            <person name="Sun H."/>
            <person name="Tritt A."/>
            <person name="Yoshinaga Y."/>
            <person name="Zwiers L.-H."/>
            <person name="Turgeon B.G."/>
            <person name="Goodwin S.B."/>
            <person name="Spatafora J.W."/>
            <person name="Crous P.W."/>
            <person name="Grigoriev I.V."/>
        </authorList>
    </citation>
    <scope>NUCLEOTIDE SEQUENCE</scope>
    <source>
        <strain evidence="10">IPT5</strain>
    </source>
</reference>
<feature type="transmembrane region" description="Helical" evidence="8">
    <location>
        <begin position="401"/>
        <end position="426"/>
    </location>
</feature>
<dbReference type="OrthoDB" id="6612291at2759"/>
<proteinExistence type="inferred from homology"/>
<dbReference type="SUPFAM" id="SSF103473">
    <property type="entry name" value="MFS general substrate transporter"/>
    <property type="match status" value="1"/>
</dbReference>
<keyword evidence="3 7" id="KW-0813">Transport</keyword>
<dbReference type="InterPro" id="IPR050360">
    <property type="entry name" value="MFS_Sugar_Transporters"/>
</dbReference>
<dbReference type="NCBIfam" id="TIGR00879">
    <property type="entry name" value="SP"/>
    <property type="match status" value="1"/>
</dbReference>
<dbReference type="PANTHER" id="PTHR48022">
    <property type="entry name" value="PLASTIDIC GLUCOSE TRANSPORTER 4"/>
    <property type="match status" value="1"/>
</dbReference>
<evidence type="ECO:0000256" key="6">
    <source>
        <dbReference type="ARBA" id="ARBA00023136"/>
    </source>
</evidence>
<sequence length="550" mass="61314">MTSTMKAEGHVAERVASAPVHYAADDTNTAIDNEHNMTVRQSIRFWWKAIVFSFVISLCVVMEGYDTSLMNKFFAFTPFKNRFGDGVDAEGNPLVSSRWQTIILNGTQVGCILGLIINGYVTEWIGYKRTMIGSMVLMTGAIFIPFFSSSLEMFLVGGIIQGLPWGVFQTLAISYAADLCPMHLRGYMTSWINMCWVIGGLLSTGILTGLMKNTSQWGYRIPFALQWIWPIPIILATLLAPESPWWLVRQGRVEDAKAAIRKITTPTEGVEFDLDAHLEMMVVTNEYEREVSAGSNYWHLFKGSDLHRTEVSAMAFITQALCGVPFMGFGTQFMQGVGLSQDDSFHLTVGQDCLGLVGCIIAWWIMTRFGRRPIYLTGLCAIFIILLIVGFIGLAPPTNKSASLAGGVLIILMIFCFQLSLGPICYSLAAEIPSSRLRVKTVALSRASYNSIVFITNTIMPKMVGKNDWNWGAKGGFFWAGIALLFIAWGYFRLPEPKGFTYSELDVLFEHKVSARKFTRETADLFKPALADVAMQYEKQGNVERVESRV</sequence>
<evidence type="ECO:0000313" key="10">
    <source>
        <dbReference type="EMBL" id="KAF2844691.1"/>
    </source>
</evidence>
<feature type="domain" description="Major facilitator superfamily (MFS) profile" evidence="9">
    <location>
        <begin position="52"/>
        <end position="498"/>
    </location>
</feature>
<feature type="transmembrane region" description="Helical" evidence="8">
    <location>
        <begin position="311"/>
        <end position="333"/>
    </location>
</feature>
<dbReference type="InterPro" id="IPR003663">
    <property type="entry name" value="Sugar/inositol_transpt"/>
</dbReference>
<dbReference type="GO" id="GO:0016020">
    <property type="term" value="C:membrane"/>
    <property type="evidence" value="ECO:0007669"/>
    <property type="project" value="UniProtKB-SubCell"/>
</dbReference>
<evidence type="ECO:0000256" key="2">
    <source>
        <dbReference type="ARBA" id="ARBA00010992"/>
    </source>
</evidence>
<comment type="subcellular location">
    <subcellularLocation>
        <location evidence="1">Membrane</location>
        <topology evidence="1">Multi-pass membrane protein</topology>
    </subcellularLocation>
</comment>
<feature type="transmembrane region" description="Helical" evidence="8">
    <location>
        <begin position="345"/>
        <end position="366"/>
    </location>
</feature>
<feature type="transmembrane region" description="Helical" evidence="8">
    <location>
        <begin position="102"/>
        <end position="121"/>
    </location>
</feature>
<feature type="transmembrane region" description="Helical" evidence="8">
    <location>
        <begin position="130"/>
        <end position="148"/>
    </location>
</feature>
<protein>
    <submittedName>
        <fullName evidence="10">General substrate transporter</fullName>
    </submittedName>
</protein>
<feature type="transmembrane region" description="Helical" evidence="8">
    <location>
        <begin position="227"/>
        <end position="248"/>
    </location>
</feature>
<evidence type="ECO:0000313" key="11">
    <source>
        <dbReference type="Proteomes" id="UP000799423"/>
    </source>
</evidence>
<accession>A0A6A7ANA4</accession>
<dbReference type="Gene3D" id="1.20.1250.20">
    <property type="entry name" value="MFS general substrate transporter like domains"/>
    <property type="match status" value="1"/>
</dbReference>
<gene>
    <name evidence="10" type="ORF">T440DRAFT_461728</name>
</gene>
<evidence type="ECO:0000259" key="9">
    <source>
        <dbReference type="PROSITE" id="PS50850"/>
    </source>
</evidence>
<feature type="transmembrane region" description="Helical" evidence="8">
    <location>
        <begin position="154"/>
        <end position="176"/>
    </location>
</feature>
<feature type="transmembrane region" description="Helical" evidence="8">
    <location>
        <begin position="447"/>
        <end position="464"/>
    </location>
</feature>
<feature type="transmembrane region" description="Helical" evidence="8">
    <location>
        <begin position="188"/>
        <end position="207"/>
    </location>
</feature>
<dbReference type="PANTHER" id="PTHR48022:SF5">
    <property type="entry name" value="ALPHA-GLUCOSIDES PERMEASE MPH2-RELATED"/>
    <property type="match status" value="1"/>
</dbReference>
<keyword evidence="6 8" id="KW-0472">Membrane</keyword>
<evidence type="ECO:0000256" key="5">
    <source>
        <dbReference type="ARBA" id="ARBA00022989"/>
    </source>
</evidence>
<evidence type="ECO:0000256" key="1">
    <source>
        <dbReference type="ARBA" id="ARBA00004141"/>
    </source>
</evidence>